<evidence type="ECO:0000313" key="4">
    <source>
        <dbReference type="Proteomes" id="UP000095463"/>
    </source>
</evidence>
<reference evidence="3 4" key="1">
    <citation type="journal article" date="2015" name="Genome Announc.">
        <title>Genome Assemblies of Three Soil-Associated Devosia species: D. insulae, D. limi, and D. soli.</title>
        <authorList>
            <person name="Hassan Y.I."/>
            <person name="Lepp D."/>
            <person name="Zhou T."/>
        </authorList>
    </citation>
    <scope>NUCLEOTIDE SEQUENCE [LARGE SCALE GENOMIC DNA]</scope>
    <source>
        <strain evidence="3 4">DS-56</strain>
    </source>
</reference>
<proteinExistence type="predicted"/>
<feature type="transmembrane region" description="Helical" evidence="1">
    <location>
        <begin position="76"/>
        <end position="97"/>
    </location>
</feature>
<keyword evidence="1" id="KW-0812">Transmembrane</keyword>
<dbReference type="InterPro" id="IPR022742">
    <property type="entry name" value="Hydrolase_4"/>
</dbReference>
<gene>
    <name evidence="3" type="ORF">VW23_020745</name>
</gene>
<dbReference type="Gene3D" id="3.40.50.1820">
    <property type="entry name" value="alpha/beta hydrolase"/>
    <property type="match status" value="1"/>
</dbReference>
<comment type="caution">
    <text evidence="3">The sequence shown here is derived from an EMBL/GenBank/DDBJ whole genome shotgun (WGS) entry which is preliminary data.</text>
</comment>
<sequence>MSRAGDWWWTPVAGAIFGVGAIAAAPVTGLGVAGPAGLLQADTGWVAPFFGTFVVATIVWWLLIGWPRRLSLARGAFAGALVGLCAYPVVLAIADFVQGVDVATLGARSFGIIELAALTVVTTGFVAMLIMAGIGVIAALLLGQAYPPAPAWQPVPWLLKAGAAVLTVIVLLLGAAFAWLSQLPLDAEVLTENRPVNQPAADYQAAAAAFAAIAVEEAKLPLHPECGSRLFTHGARVAKAVVYLHGLTNCPLQGDELARQLFELGYNVYVPRWPGHGEADQMTLALTALSAEQMVERTDAAIDLTRGLGDEVTVVGMSAGGAMTAWAAQYRADVAHTVAVSPFLGPHFVPPWANRAAANLLLRMPNMMMPWNPLEPQGAPGMEHSYPRIPTHALAQFMRLGEVLESAAQQAPPRAAGLGMLLNDADFAVNNALARQLVAAWRAKGRAVDLEVLPRSELLPHDLVDPRMPGARTELVYPLLLEMIARRPQ</sequence>
<organism evidence="3 4">
    <name type="scientific">Devosia insulae DS-56</name>
    <dbReference type="NCBI Taxonomy" id="1116389"/>
    <lineage>
        <taxon>Bacteria</taxon>
        <taxon>Pseudomonadati</taxon>
        <taxon>Pseudomonadota</taxon>
        <taxon>Alphaproteobacteria</taxon>
        <taxon>Hyphomicrobiales</taxon>
        <taxon>Devosiaceae</taxon>
        <taxon>Devosia</taxon>
    </lineage>
</organism>
<dbReference type="OrthoDB" id="5416147at2"/>
<dbReference type="SUPFAM" id="SSF53474">
    <property type="entry name" value="alpha/beta-Hydrolases"/>
    <property type="match status" value="1"/>
</dbReference>
<feature type="transmembrane region" description="Helical" evidence="1">
    <location>
        <begin position="12"/>
        <end position="33"/>
    </location>
</feature>
<keyword evidence="4" id="KW-1185">Reference proteome</keyword>
<dbReference type="InterPro" id="IPR029058">
    <property type="entry name" value="AB_hydrolase_fold"/>
</dbReference>
<dbReference type="AlphaFoldDB" id="A0A1E5XPR0"/>
<name>A0A1E5XPR0_9HYPH</name>
<feature type="domain" description="Serine aminopeptidase S33" evidence="2">
    <location>
        <begin position="238"/>
        <end position="369"/>
    </location>
</feature>
<feature type="transmembrane region" description="Helical" evidence="1">
    <location>
        <begin position="117"/>
        <end position="143"/>
    </location>
</feature>
<keyword evidence="1" id="KW-0472">Membrane</keyword>
<dbReference type="RefSeq" id="WP_069910242.1">
    <property type="nucleotide sequence ID" value="NZ_LAJE02000198.1"/>
</dbReference>
<evidence type="ECO:0000313" key="3">
    <source>
        <dbReference type="EMBL" id="OEO30578.1"/>
    </source>
</evidence>
<keyword evidence="1" id="KW-1133">Transmembrane helix</keyword>
<evidence type="ECO:0000259" key="2">
    <source>
        <dbReference type="Pfam" id="PF12146"/>
    </source>
</evidence>
<dbReference type="Proteomes" id="UP000095463">
    <property type="component" value="Unassembled WGS sequence"/>
</dbReference>
<dbReference type="Pfam" id="PF12146">
    <property type="entry name" value="Hydrolase_4"/>
    <property type="match status" value="1"/>
</dbReference>
<feature type="transmembrane region" description="Helical" evidence="1">
    <location>
        <begin position="45"/>
        <end position="64"/>
    </location>
</feature>
<dbReference type="EMBL" id="LAJE02000198">
    <property type="protein sequence ID" value="OEO30578.1"/>
    <property type="molecule type" value="Genomic_DNA"/>
</dbReference>
<protein>
    <recommendedName>
        <fullName evidence="2">Serine aminopeptidase S33 domain-containing protein</fullName>
    </recommendedName>
</protein>
<accession>A0A1E5XPR0</accession>
<feature type="transmembrane region" description="Helical" evidence="1">
    <location>
        <begin position="155"/>
        <end position="180"/>
    </location>
</feature>
<evidence type="ECO:0000256" key="1">
    <source>
        <dbReference type="SAM" id="Phobius"/>
    </source>
</evidence>